<dbReference type="SUPFAM" id="SSF48452">
    <property type="entry name" value="TPR-like"/>
    <property type="match status" value="1"/>
</dbReference>
<evidence type="ECO:0000313" key="2">
    <source>
        <dbReference type="Proteomes" id="UP000253529"/>
    </source>
</evidence>
<dbReference type="EMBL" id="QNRK01000005">
    <property type="protein sequence ID" value="RBP16556.1"/>
    <property type="molecule type" value="Genomic_DNA"/>
</dbReference>
<dbReference type="OrthoDB" id="6399948at2"/>
<dbReference type="Pfam" id="PF14559">
    <property type="entry name" value="TPR_19"/>
    <property type="match status" value="1"/>
</dbReference>
<proteinExistence type="predicted"/>
<protein>
    <submittedName>
        <fullName evidence="1">Tetratricopeptide repeat protein</fullName>
    </submittedName>
</protein>
<keyword evidence="2" id="KW-1185">Reference proteome</keyword>
<dbReference type="InterPro" id="IPR011990">
    <property type="entry name" value="TPR-like_helical_dom_sf"/>
</dbReference>
<name>A0A366FQY1_9HYPH</name>
<reference evidence="1 2" key="1">
    <citation type="submission" date="2018-06" db="EMBL/GenBank/DDBJ databases">
        <title>Genomic Encyclopedia of Type Strains, Phase IV (KMG-IV): sequencing the most valuable type-strain genomes for metagenomic binning, comparative biology and taxonomic classification.</title>
        <authorList>
            <person name="Goeker M."/>
        </authorList>
    </citation>
    <scope>NUCLEOTIDE SEQUENCE [LARGE SCALE GENOMIC DNA]</scope>
    <source>
        <strain evidence="1 2">DSM 24875</strain>
    </source>
</reference>
<dbReference type="AlphaFoldDB" id="A0A366FQY1"/>
<sequence length="340" mass="38200">MNQTLALEITEDGGVFHHGDGYDEIGDQFDGALDQREAGAITAAKYIKILKALVERHPHFIDGHAHLGNALMEEGKPKLALQAWLRGFDLGERALPAGFAGLIEWGFLENRPFLRAAHGAALGHSRLRQHREALAILERMLAWNPNDNQGVRYLIGSEYLRAGETEKAERILADEAAGYPPLHYELALLHLRAGGFVAAATSLRRGFVANGYIAEMLCGNPDPAPLAIWHGSNFAEPETARDYLELGGDLWRRTPGAIAFLRWLHTHPKVLVERAGILEWQEALLWEHEVARRREIMDREDAARRRIDARLSEEIVRSRSDRNGRQISPWAYQAARFPIL</sequence>
<accession>A0A366FQY1</accession>
<evidence type="ECO:0000313" key="1">
    <source>
        <dbReference type="EMBL" id="RBP16556.1"/>
    </source>
</evidence>
<dbReference type="Proteomes" id="UP000253529">
    <property type="component" value="Unassembled WGS sequence"/>
</dbReference>
<comment type="caution">
    <text evidence="1">The sequence shown here is derived from an EMBL/GenBank/DDBJ whole genome shotgun (WGS) entry which is preliminary data.</text>
</comment>
<dbReference type="Gene3D" id="1.25.40.10">
    <property type="entry name" value="Tetratricopeptide repeat domain"/>
    <property type="match status" value="1"/>
</dbReference>
<organism evidence="1 2">
    <name type="scientific">Roseiarcus fermentans</name>
    <dbReference type="NCBI Taxonomy" id="1473586"/>
    <lineage>
        <taxon>Bacteria</taxon>
        <taxon>Pseudomonadati</taxon>
        <taxon>Pseudomonadota</taxon>
        <taxon>Alphaproteobacteria</taxon>
        <taxon>Hyphomicrobiales</taxon>
        <taxon>Roseiarcaceae</taxon>
        <taxon>Roseiarcus</taxon>
    </lineage>
</organism>
<gene>
    <name evidence="1" type="ORF">DFR50_105200</name>
</gene>